<protein>
    <recommendedName>
        <fullName evidence="7 9">Malate synthase</fullName>
        <ecNumber evidence="2 9">2.3.3.9</ecNumber>
    </recommendedName>
</protein>
<comment type="catalytic activity">
    <reaction evidence="6 9">
        <text>glyoxylate + acetyl-CoA + H2O = (S)-malate + CoA + H(+)</text>
        <dbReference type="Rhea" id="RHEA:18181"/>
        <dbReference type="ChEBI" id="CHEBI:15377"/>
        <dbReference type="ChEBI" id="CHEBI:15378"/>
        <dbReference type="ChEBI" id="CHEBI:15589"/>
        <dbReference type="ChEBI" id="CHEBI:36655"/>
        <dbReference type="ChEBI" id="CHEBI:57287"/>
        <dbReference type="ChEBI" id="CHEBI:57288"/>
        <dbReference type="EC" id="2.3.3.9"/>
    </reaction>
</comment>
<proteinExistence type="inferred from homology"/>
<dbReference type="InterPro" id="IPR019830">
    <property type="entry name" value="Malate_synthase_CS"/>
</dbReference>
<dbReference type="Gene3D" id="3.20.20.360">
    <property type="entry name" value="Malate synthase, domain 3"/>
    <property type="match status" value="1"/>
</dbReference>
<organism evidence="13">
    <name type="scientific">uncultured Frankineae bacterium</name>
    <dbReference type="NCBI Taxonomy" id="437475"/>
    <lineage>
        <taxon>Bacteria</taxon>
        <taxon>Bacillati</taxon>
        <taxon>Actinomycetota</taxon>
        <taxon>Actinomycetes</taxon>
        <taxon>Frankiales</taxon>
        <taxon>environmental samples</taxon>
    </lineage>
</organism>
<dbReference type="InterPro" id="IPR048355">
    <property type="entry name" value="MS_C"/>
</dbReference>
<keyword evidence="3 9" id="KW-0329">Glyoxylate bypass</keyword>
<dbReference type="GO" id="GO:0004474">
    <property type="term" value="F:malate synthase activity"/>
    <property type="evidence" value="ECO:0007669"/>
    <property type="project" value="UniProtKB-EC"/>
</dbReference>
<evidence type="ECO:0000256" key="8">
    <source>
        <dbReference type="PIRSR" id="PIRSR001363-1"/>
    </source>
</evidence>
<keyword evidence="13" id="KW-0012">Acyltransferase</keyword>
<comment type="pathway">
    <text evidence="9">Carbohydrate metabolism; glyoxylate cycle; (S)-malate from isocitrate: step 2/2.</text>
</comment>
<dbReference type="InterPro" id="IPR011076">
    <property type="entry name" value="Malate_synth_sf"/>
</dbReference>
<feature type="active site" description="Proton donor" evidence="8">
    <location>
        <position position="449"/>
    </location>
</feature>
<dbReference type="InterPro" id="IPR048356">
    <property type="entry name" value="MS_N"/>
</dbReference>
<dbReference type="AlphaFoldDB" id="A0A6J4MB26"/>
<dbReference type="FunFam" id="3.20.20.360:FF:000001">
    <property type="entry name" value="Malate synthase"/>
    <property type="match status" value="1"/>
</dbReference>
<dbReference type="GO" id="GO:0005737">
    <property type="term" value="C:cytoplasm"/>
    <property type="evidence" value="ECO:0007669"/>
    <property type="project" value="TreeGrafter"/>
</dbReference>
<name>A0A6J4MB26_9ACTN</name>
<dbReference type="PANTHER" id="PTHR42902:SF1">
    <property type="entry name" value="MALATE SYNTHASE 1-RELATED"/>
    <property type="match status" value="1"/>
</dbReference>
<dbReference type="FunFam" id="1.20.1220.12:FF:000001">
    <property type="entry name" value="Malate synthase"/>
    <property type="match status" value="1"/>
</dbReference>
<dbReference type="PIRSF" id="PIRSF001363">
    <property type="entry name" value="Malate_synth"/>
    <property type="match status" value="1"/>
</dbReference>
<evidence type="ECO:0000256" key="6">
    <source>
        <dbReference type="ARBA" id="ARBA00047918"/>
    </source>
</evidence>
<evidence type="ECO:0000256" key="4">
    <source>
        <dbReference type="ARBA" id="ARBA00022532"/>
    </source>
</evidence>
<feature type="active site" description="Proton acceptor" evidence="8">
    <location>
        <position position="165"/>
    </location>
</feature>
<dbReference type="NCBIfam" id="TIGR01344">
    <property type="entry name" value="malate_syn_A"/>
    <property type="match status" value="1"/>
</dbReference>
<dbReference type="InterPro" id="IPR046363">
    <property type="entry name" value="MS_N_TIM-barrel_dom"/>
</dbReference>
<dbReference type="GO" id="GO:0006097">
    <property type="term" value="P:glyoxylate cycle"/>
    <property type="evidence" value="ECO:0007669"/>
    <property type="project" value="UniProtKB-UniPathway"/>
</dbReference>
<feature type="domain" description="Malate synthase TIM barrel" evidence="10">
    <location>
        <begin position="161"/>
        <end position="407"/>
    </location>
</feature>
<keyword evidence="5 9" id="KW-0808">Transferase</keyword>
<dbReference type="EMBL" id="CADCUB010000151">
    <property type="protein sequence ID" value="CAA9353073.1"/>
    <property type="molecule type" value="Genomic_DNA"/>
</dbReference>
<dbReference type="GO" id="GO:0006099">
    <property type="term" value="P:tricarboxylic acid cycle"/>
    <property type="evidence" value="ECO:0007669"/>
    <property type="project" value="UniProtKB-KW"/>
</dbReference>
<evidence type="ECO:0000256" key="2">
    <source>
        <dbReference type="ARBA" id="ARBA00012636"/>
    </source>
</evidence>
<dbReference type="CDD" id="cd00727">
    <property type="entry name" value="malate_synt_A"/>
    <property type="match status" value="1"/>
</dbReference>
<dbReference type="InterPro" id="IPR006252">
    <property type="entry name" value="Malate_synthA"/>
</dbReference>
<dbReference type="InterPro" id="IPR044856">
    <property type="entry name" value="Malate_synth_C_sf"/>
</dbReference>
<reference evidence="13" key="1">
    <citation type="submission" date="2020-02" db="EMBL/GenBank/DDBJ databases">
        <authorList>
            <person name="Meier V. D."/>
        </authorList>
    </citation>
    <scope>NUCLEOTIDE SEQUENCE</scope>
    <source>
        <strain evidence="13">AVDCRST_MAG07</strain>
    </source>
</reference>
<feature type="domain" description="Malate synthase N-terminal" evidence="11">
    <location>
        <begin position="9"/>
        <end position="70"/>
    </location>
</feature>
<evidence type="ECO:0000256" key="3">
    <source>
        <dbReference type="ARBA" id="ARBA00022435"/>
    </source>
</evidence>
<dbReference type="PROSITE" id="PS00510">
    <property type="entry name" value="MALATE_SYNTHASE"/>
    <property type="match status" value="1"/>
</dbReference>
<accession>A0A6J4MB26</accession>
<dbReference type="PANTHER" id="PTHR42902">
    <property type="entry name" value="MALATE SYNTHASE"/>
    <property type="match status" value="1"/>
</dbReference>
<evidence type="ECO:0000256" key="9">
    <source>
        <dbReference type="RuleBase" id="RU000555"/>
    </source>
</evidence>
<evidence type="ECO:0000259" key="12">
    <source>
        <dbReference type="Pfam" id="PF20659"/>
    </source>
</evidence>
<dbReference type="Pfam" id="PF20659">
    <property type="entry name" value="MS_C"/>
    <property type="match status" value="1"/>
</dbReference>
<dbReference type="Gene3D" id="1.20.1220.12">
    <property type="entry name" value="Malate synthase, domain III"/>
    <property type="match status" value="1"/>
</dbReference>
<comment type="similarity">
    <text evidence="1 9">Belongs to the malate synthase family.</text>
</comment>
<keyword evidence="4 9" id="KW-0816">Tricarboxylic acid cycle</keyword>
<dbReference type="InterPro" id="IPR001465">
    <property type="entry name" value="Malate_synthase_TIM"/>
</dbReference>
<evidence type="ECO:0000259" key="10">
    <source>
        <dbReference type="Pfam" id="PF01274"/>
    </source>
</evidence>
<evidence type="ECO:0000256" key="7">
    <source>
        <dbReference type="ARBA" id="ARBA00068441"/>
    </source>
</evidence>
<gene>
    <name evidence="13" type="ORF">AVDCRST_MAG07-3317</name>
</gene>
<dbReference type="Pfam" id="PF20656">
    <property type="entry name" value="MS_N"/>
    <property type="match status" value="1"/>
</dbReference>
<evidence type="ECO:0000313" key="13">
    <source>
        <dbReference type="EMBL" id="CAA9353073.1"/>
    </source>
</evidence>
<dbReference type="Pfam" id="PF01274">
    <property type="entry name" value="MS_TIM-barrel"/>
    <property type="match status" value="1"/>
</dbReference>
<dbReference type="SUPFAM" id="SSF51645">
    <property type="entry name" value="Malate synthase G"/>
    <property type="match status" value="1"/>
</dbReference>
<sequence>MSSAPQVPGVEIRGEWREGYEQVLTEDSLGLLARLQREFGPRRAELLQRRADRDAELAAGALPDFLPETEDVREGDWTVAPPAPGLVDRRVEITGPTDRKMVINALNCGAKVFMADFEDSNTPTFDNLVTGQLNLRDAWLRQIDFTSPQGKSYALNDTVATLVVRNRGWHLPERHVLVDGEPVSGSLFDFCTYMTTSAQIALDKGFGPYFYLPKMESHLEARLWNDVFVAGQEALGIPRGTIRATCLIETIVAAFEMEEILYELREHSSGLNAGRWDYIFSMIKKFRTRGAEFQLPDRSEVKMTVPFMRAYTELLVKTCHARGAHAIGGMAAFIPNRKDAEVNEAALKAVRADKSREADDGFDGSWVAHPDLVPVALEVFDAKLGDEPHQLDRRRDDVQVTGAQLLAAKETPGSITEAGVRNNVSVGIQYLESWLRGGGAVAIFNLMEDAATAEISRSQIWQWVHNGVSTAEGQPITPEFVRRVEDEELDKIRAAVGDEVFTAGRYDEARELFEQVALADDFVEFLTLPAYERLA</sequence>
<feature type="domain" description="Malate synthase C-terminal" evidence="12">
    <location>
        <begin position="415"/>
        <end position="534"/>
    </location>
</feature>
<evidence type="ECO:0000256" key="1">
    <source>
        <dbReference type="ARBA" id="ARBA00006394"/>
    </source>
</evidence>
<dbReference type="UniPathway" id="UPA00703">
    <property type="reaction ID" value="UER00720"/>
</dbReference>
<evidence type="ECO:0000256" key="5">
    <source>
        <dbReference type="ARBA" id="ARBA00022679"/>
    </source>
</evidence>
<evidence type="ECO:0000259" key="11">
    <source>
        <dbReference type="Pfam" id="PF20656"/>
    </source>
</evidence>
<dbReference type="EC" id="2.3.3.9" evidence="2 9"/>